<dbReference type="EMBL" id="WMIA01000008">
    <property type="protein sequence ID" value="MTF38868.1"/>
    <property type="molecule type" value="Genomic_DNA"/>
</dbReference>
<dbReference type="Pfam" id="PF17774">
    <property type="entry name" value="YlmH_RBD"/>
    <property type="match status" value="1"/>
</dbReference>
<dbReference type="PROSITE" id="PS50889">
    <property type="entry name" value="S4"/>
    <property type="match status" value="1"/>
</dbReference>
<comment type="caution">
    <text evidence="3">The sequence shown here is derived from an EMBL/GenBank/DDBJ whole genome shotgun (WGS) entry which is preliminary data.</text>
</comment>
<reference evidence="3 4" key="1">
    <citation type="submission" date="2019-11" db="EMBL/GenBank/DDBJ databases">
        <title>Isolation of a new High Light Tolerant Cyanobacteria.</title>
        <authorList>
            <person name="Dobson Z."/>
            <person name="Vaughn N."/>
            <person name="Vaughn M."/>
            <person name="Fromme P."/>
            <person name="Mazor Y."/>
        </authorList>
    </citation>
    <scope>NUCLEOTIDE SEQUENCE [LARGE SCALE GENOMIC DNA]</scope>
    <source>
        <strain evidence="3 4">0216</strain>
    </source>
</reference>
<dbReference type="NCBIfam" id="TIGR03069">
    <property type="entry name" value="PS_II_S4"/>
    <property type="match status" value="1"/>
</dbReference>
<dbReference type="Pfam" id="PF01479">
    <property type="entry name" value="S4"/>
    <property type="match status" value="1"/>
</dbReference>
<protein>
    <submittedName>
        <fullName evidence="3">Photosystem II S4 domain protein</fullName>
    </submittedName>
</protein>
<dbReference type="InterPro" id="IPR040591">
    <property type="entry name" value="RqcP2_RBD"/>
</dbReference>
<evidence type="ECO:0000256" key="1">
    <source>
        <dbReference type="PROSITE-ProRule" id="PRU00182"/>
    </source>
</evidence>
<dbReference type="GO" id="GO:0003723">
    <property type="term" value="F:RNA binding"/>
    <property type="evidence" value="ECO:0007669"/>
    <property type="project" value="UniProtKB-KW"/>
</dbReference>
<dbReference type="SMART" id="SM00363">
    <property type="entry name" value="S4"/>
    <property type="match status" value="1"/>
</dbReference>
<name>A0A844GVH0_9CHRO</name>
<dbReference type="InterPro" id="IPR002942">
    <property type="entry name" value="S4_RNA-bd"/>
</dbReference>
<proteinExistence type="predicted"/>
<dbReference type="Proteomes" id="UP000437131">
    <property type="component" value="Unassembled WGS sequence"/>
</dbReference>
<dbReference type="InterPro" id="IPR017506">
    <property type="entry name" value="PSII_S4"/>
</dbReference>
<dbReference type="InterPro" id="IPR012677">
    <property type="entry name" value="Nucleotide-bd_a/b_plait_sf"/>
</dbReference>
<dbReference type="RefSeq" id="WP_155083696.1">
    <property type="nucleotide sequence ID" value="NZ_WMIA01000008.1"/>
</dbReference>
<dbReference type="PANTHER" id="PTHR13633:SF3">
    <property type="entry name" value="MITOCHONDRIAL TRANSCRIPTION RESCUE FACTOR 1"/>
    <property type="match status" value="1"/>
</dbReference>
<dbReference type="PANTHER" id="PTHR13633">
    <property type="entry name" value="MITOCHONDRIAL TRANSCRIPTION RESCUE FACTOR 1"/>
    <property type="match status" value="1"/>
</dbReference>
<dbReference type="InterPro" id="IPR036986">
    <property type="entry name" value="S4_RNA-bd_sf"/>
</dbReference>
<evidence type="ECO:0000259" key="2">
    <source>
        <dbReference type="SMART" id="SM00363"/>
    </source>
</evidence>
<sequence length="259" mass="28808">MLPRDELLKRVENKEDIARVIDKAEKAIKTWELVVTDFLSPPVLAEVNGIFASLTEVKIVCWGGYPQAERQRVGIHREEVYADVTEIPLIALDIAGNFLFDTATHRDFLGAILGTGIVRDKIGDIIVLGERGAQAIVTPEIGEFLETSLTQVRSVSVKTSKIDLSDLKIRPPKKKEMTTVEASLRLDAIASFGFGISRSKMADAINNGDVRVNWKEITQPSYNVKDGDLVSFRGKGRLEIGAIALTKKERYRINLTRFV</sequence>
<dbReference type="AlphaFoldDB" id="A0A844GVH0"/>
<dbReference type="Gene3D" id="3.10.290.10">
    <property type="entry name" value="RNA-binding S4 domain"/>
    <property type="match status" value="1"/>
</dbReference>
<dbReference type="Gene3D" id="3.30.70.330">
    <property type="match status" value="1"/>
</dbReference>
<dbReference type="CDD" id="cd00165">
    <property type="entry name" value="S4"/>
    <property type="match status" value="1"/>
</dbReference>
<feature type="domain" description="RNA-binding S4" evidence="2">
    <location>
        <begin position="184"/>
        <end position="246"/>
    </location>
</feature>
<keyword evidence="1" id="KW-0694">RNA-binding</keyword>
<dbReference type="Gene3D" id="3.30.1370.160">
    <property type="match status" value="1"/>
</dbReference>
<gene>
    <name evidence="3" type="ORF">GGC33_07995</name>
</gene>
<organism evidence="3 4">
    <name type="scientific">Cyanobacterium aponinum 0216</name>
    <dbReference type="NCBI Taxonomy" id="2676140"/>
    <lineage>
        <taxon>Bacteria</taxon>
        <taxon>Bacillati</taxon>
        <taxon>Cyanobacteriota</taxon>
        <taxon>Cyanophyceae</taxon>
        <taxon>Oscillatoriophycideae</taxon>
        <taxon>Chroococcales</taxon>
        <taxon>Geminocystaceae</taxon>
        <taxon>Cyanobacterium</taxon>
    </lineage>
</organism>
<dbReference type="SUPFAM" id="SSF55174">
    <property type="entry name" value="Alpha-L RNA-binding motif"/>
    <property type="match status" value="1"/>
</dbReference>
<accession>A0A844GVH0</accession>
<evidence type="ECO:0000313" key="3">
    <source>
        <dbReference type="EMBL" id="MTF38868.1"/>
    </source>
</evidence>
<evidence type="ECO:0000313" key="4">
    <source>
        <dbReference type="Proteomes" id="UP000437131"/>
    </source>
</evidence>